<dbReference type="Pfam" id="PF00905">
    <property type="entry name" value="Transpeptidase"/>
    <property type="match status" value="1"/>
</dbReference>
<dbReference type="InterPro" id="IPR001460">
    <property type="entry name" value="PCN-bd_Tpept"/>
</dbReference>
<dbReference type="InterPro" id="IPR050515">
    <property type="entry name" value="Beta-lactam/transpept"/>
</dbReference>
<sequence length="357" mass="38364">MSTKVAVHGRRRNGRAVLAVRRTRRHSRYVERFTASSYADNLTLGDVTAGEDPVVRAAAIEALGNMNGTAVAINPDNGRILAMVNQKLALSRGAEPCSTIKLSVALAALEEGIITKDTPVNLGHGYKVNLTYALAKSINPYFEVLGRTLGFERVKHYANQFGLGELAGYHIQGEQLGVYPDEPLPEKLGGVGRMCSFGESISMTPLQLGAIVSAIANGGTLYYLQHPETPQEVADFTPRVKRTLNIAPIIPEIIPGMAGAVGSPYGTARSLRTSFNEFPVMGKTGTCSNDGTRFGWFASYANTPNGRIVTVFFLEGGRPTFGPKAAELTGQFYRALWDNSYFSPKTPTVETGSLGGN</sequence>
<protein>
    <recommendedName>
        <fullName evidence="1">Penicillin-binding protein transpeptidase domain-containing protein</fullName>
    </recommendedName>
</protein>
<dbReference type="GO" id="GO:0071972">
    <property type="term" value="F:peptidoglycan L,D-transpeptidase activity"/>
    <property type="evidence" value="ECO:0007669"/>
    <property type="project" value="TreeGrafter"/>
</dbReference>
<evidence type="ECO:0000259" key="1">
    <source>
        <dbReference type="Pfam" id="PF00905"/>
    </source>
</evidence>
<name>A0A917M7S7_9BACT</name>
<comment type="caution">
    <text evidence="2">The sequence shown here is derived from an EMBL/GenBank/DDBJ whole genome shotgun (WGS) entry which is preliminary data.</text>
</comment>
<dbReference type="Gene3D" id="3.40.710.10">
    <property type="entry name" value="DD-peptidase/beta-lactamase superfamily"/>
    <property type="match status" value="1"/>
</dbReference>
<proteinExistence type="predicted"/>
<dbReference type="EMBL" id="BMGT01000003">
    <property type="protein sequence ID" value="GGG82775.1"/>
    <property type="molecule type" value="Genomic_DNA"/>
</dbReference>
<gene>
    <name evidence="2" type="ORF">GCM10011585_28030</name>
</gene>
<organism evidence="2 3">
    <name type="scientific">Edaphobacter dinghuensis</name>
    <dbReference type="NCBI Taxonomy" id="1560005"/>
    <lineage>
        <taxon>Bacteria</taxon>
        <taxon>Pseudomonadati</taxon>
        <taxon>Acidobacteriota</taxon>
        <taxon>Terriglobia</taxon>
        <taxon>Terriglobales</taxon>
        <taxon>Acidobacteriaceae</taxon>
        <taxon>Edaphobacter</taxon>
    </lineage>
</organism>
<dbReference type="PANTHER" id="PTHR30627">
    <property type="entry name" value="PEPTIDOGLYCAN D,D-TRANSPEPTIDASE"/>
    <property type="match status" value="1"/>
</dbReference>
<dbReference type="GO" id="GO:0071555">
    <property type="term" value="P:cell wall organization"/>
    <property type="evidence" value="ECO:0007669"/>
    <property type="project" value="TreeGrafter"/>
</dbReference>
<reference evidence="2" key="2">
    <citation type="submission" date="2020-09" db="EMBL/GenBank/DDBJ databases">
        <authorList>
            <person name="Sun Q."/>
            <person name="Zhou Y."/>
        </authorList>
    </citation>
    <scope>NUCLEOTIDE SEQUENCE</scope>
    <source>
        <strain evidence="2">CGMCC 1.12997</strain>
    </source>
</reference>
<accession>A0A917M7S7</accession>
<dbReference type="GO" id="GO:0005886">
    <property type="term" value="C:plasma membrane"/>
    <property type="evidence" value="ECO:0007669"/>
    <property type="project" value="TreeGrafter"/>
</dbReference>
<dbReference type="SUPFAM" id="SSF56601">
    <property type="entry name" value="beta-lactamase/transpeptidase-like"/>
    <property type="match status" value="1"/>
</dbReference>
<dbReference type="GO" id="GO:0008658">
    <property type="term" value="F:penicillin binding"/>
    <property type="evidence" value="ECO:0007669"/>
    <property type="project" value="InterPro"/>
</dbReference>
<feature type="domain" description="Penicillin-binding protein transpeptidase" evidence="1">
    <location>
        <begin position="68"/>
        <end position="324"/>
    </location>
</feature>
<evidence type="ECO:0000313" key="3">
    <source>
        <dbReference type="Proteomes" id="UP000647241"/>
    </source>
</evidence>
<keyword evidence="3" id="KW-1185">Reference proteome</keyword>
<dbReference type="AlphaFoldDB" id="A0A917M7S7"/>
<dbReference type="PANTHER" id="PTHR30627:SF2">
    <property type="entry name" value="PEPTIDOGLYCAN D,D-TRANSPEPTIDASE MRDA"/>
    <property type="match status" value="1"/>
</dbReference>
<reference evidence="2" key="1">
    <citation type="journal article" date="2014" name="Int. J. Syst. Evol. Microbiol.">
        <title>Complete genome sequence of Corynebacterium casei LMG S-19264T (=DSM 44701T), isolated from a smear-ripened cheese.</title>
        <authorList>
            <consortium name="US DOE Joint Genome Institute (JGI-PGF)"/>
            <person name="Walter F."/>
            <person name="Albersmeier A."/>
            <person name="Kalinowski J."/>
            <person name="Ruckert C."/>
        </authorList>
    </citation>
    <scope>NUCLEOTIDE SEQUENCE</scope>
    <source>
        <strain evidence="2">CGMCC 1.12997</strain>
    </source>
</reference>
<evidence type="ECO:0000313" key="2">
    <source>
        <dbReference type="EMBL" id="GGG82775.1"/>
    </source>
</evidence>
<dbReference type="Proteomes" id="UP000647241">
    <property type="component" value="Unassembled WGS sequence"/>
</dbReference>
<dbReference type="InterPro" id="IPR012338">
    <property type="entry name" value="Beta-lactam/transpept-like"/>
</dbReference>